<proteinExistence type="predicted"/>
<dbReference type="Proteomes" id="UP000199529">
    <property type="component" value="Unassembled WGS sequence"/>
</dbReference>
<dbReference type="OrthoDB" id="4554341at2"/>
<dbReference type="RefSeq" id="WP_093266281.1">
    <property type="nucleotide sequence ID" value="NZ_FNOK01000013.1"/>
</dbReference>
<reference evidence="2" key="1">
    <citation type="submission" date="2016-10" db="EMBL/GenBank/DDBJ databases">
        <authorList>
            <person name="Varghese N."/>
            <person name="Submissions S."/>
        </authorList>
    </citation>
    <scope>NUCLEOTIDE SEQUENCE [LARGE SCALE GENOMIC DNA]</scope>
    <source>
        <strain evidence="2">CGMCC 4.3530</strain>
    </source>
</reference>
<dbReference type="EMBL" id="FNOK01000013">
    <property type="protein sequence ID" value="SDX66720.1"/>
    <property type="molecule type" value="Genomic_DNA"/>
</dbReference>
<accession>A0A1H3DK70</accession>
<gene>
    <name evidence="1" type="ORF">SAMN05216215_1013137</name>
</gene>
<dbReference type="AlphaFoldDB" id="A0A1H3DK70"/>
<sequence>MAVRADGRLVDSPMQPVQCGTCGGRVEVRKSSWDQTSIQWHEEAVRACAERRDAPPGSGPNGRFFSGCKALRDSVREAAARGEIPIQAED</sequence>
<keyword evidence="2" id="KW-1185">Reference proteome</keyword>
<evidence type="ECO:0000313" key="1">
    <source>
        <dbReference type="EMBL" id="SDX66720.1"/>
    </source>
</evidence>
<name>A0A1H3DK70_9PSEU</name>
<evidence type="ECO:0008006" key="3">
    <source>
        <dbReference type="Google" id="ProtNLM"/>
    </source>
</evidence>
<evidence type="ECO:0000313" key="2">
    <source>
        <dbReference type="Proteomes" id="UP000199529"/>
    </source>
</evidence>
<dbReference type="STRING" id="418495.SAMN05216215_1013137"/>
<organism evidence="1 2">
    <name type="scientific">Saccharopolyspora shandongensis</name>
    <dbReference type="NCBI Taxonomy" id="418495"/>
    <lineage>
        <taxon>Bacteria</taxon>
        <taxon>Bacillati</taxon>
        <taxon>Actinomycetota</taxon>
        <taxon>Actinomycetes</taxon>
        <taxon>Pseudonocardiales</taxon>
        <taxon>Pseudonocardiaceae</taxon>
        <taxon>Saccharopolyspora</taxon>
    </lineage>
</organism>
<protein>
    <recommendedName>
        <fullName evidence="3">Ferredoxin</fullName>
    </recommendedName>
</protein>